<dbReference type="Proteomes" id="UP001485226">
    <property type="component" value="Unassembled WGS sequence"/>
</dbReference>
<evidence type="ECO:0000256" key="1">
    <source>
        <dbReference type="SAM" id="Phobius"/>
    </source>
</evidence>
<reference evidence="2 3" key="1">
    <citation type="submission" date="2024-04" db="EMBL/GenBank/DDBJ databases">
        <title>Flavobacterium sp. DGU38 16S ribosomal RNA gene Genome sequencing and assembly.</title>
        <authorList>
            <person name="Park S."/>
        </authorList>
    </citation>
    <scope>NUCLEOTIDE SEQUENCE [LARGE SCALE GENOMIC DNA]</scope>
    <source>
        <strain evidence="2 3">DGU38</strain>
    </source>
</reference>
<protein>
    <submittedName>
        <fullName evidence="2">Uncharacterized protein</fullName>
    </submittedName>
</protein>
<name>A0ABU9IKU1_9FLAO</name>
<comment type="caution">
    <text evidence="2">The sequence shown here is derived from an EMBL/GenBank/DDBJ whole genome shotgun (WGS) entry which is preliminary data.</text>
</comment>
<keyword evidence="1" id="KW-1133">Transmembrane helix</keyword>
<accession>A0ABU9IKU1</accession>
<sequence length="129" mass="14814">MNWIYIGGHWILTLLLGPIIFIIKNALSNLSHHNIFGFLELYPVMLIMGFAFSIPTYILFSLIFVLIQDKNIKTLYVKMFFIMTVVIGIWITTALISGTLWFDIAISYSISTIIIGLFFKPDFKLSTQL</sequence>
<feature type="transmembrane region" description="Helical" evidence="1">
    <location>
        <begin position="79"/>
        <end position="96"/>
    </location>
</feature>
<feature type="transmembrane region" description="Helical" evidence="1">
    <location>
        <begin position="102"/>
        <end position="119"/>
    </location>
</feature>
<organism evidence="2 3">
    <name type="scientific">Flavobacterium calami</name>
    <dbReference type="NCBI Taxonomy" id="3139144"/>
    <lineage>
        <taxon>Bacteria</taxon>
        <taxon>Pseudomonadati</taxon>
        <taxon>Bacteroidota</taxon>
        <taxon>Flavobacteriia</taxon>
        <taxon>Flavobacteriales</taxon>
        <taxon>Flavobacteriaceae</taxon>
        <taxon>Flavobacterium</taxon>
    </lineage>
</organism>
<keyword evidence="1" id="KW-0472">Membrane</keyword>
<dbReference type="RefSeq" id="WP_341689016.1">
    <property type="nucleotide sequence ID" value="NZ_JBBYHS010000002.1"/>
</dbReference>
<gene>
    <name evidence="2" type="ORF">AAEO57_01995</name>
</gene>
<keyword evidence="1" id="KW-0812">Transmembrane</keyword>
<proteinExistence type="predicted"/>
<feature type="transmembrane region" description="Helical" evidence="1">
    <location>
        <begin position="7"/>
        <end position="27"/>
    </location>
</feature>
<evidence type="ECO:0000313" key="2">
    <source>
        <dbReference type="EMBL" id="MEL1252533.1"/>
    </source>
</evidence>
<dbReference type="EMBL" id="JBBYHS010000002">
    <property type="protein sequence ID" value="MEL1252533.1"/>
    <property type="molecule type" value="Genomic_DNA"/>
</dbReference>
<keyword evidence="3" id="KW-1185">Reference proteome</keyword>
<evidence type="ECO:0000313" key="3">
    <source>
        <dbReference type="Proteomes" id="UP001485226"/>
    </source>
</evidence>
<feature type="transmembrane region" description="Helical" evidence="1">
    <location>
        <begin position="47"/>
        <end position="67"/>
    </location>
</feature>